<dbReference type="EMBL" id="MU268968">
    <property type="protein sequence ID" value="KAH7903446.1"/>
    <property type="molecule type" value="Genomic_DNA"/>
</dbReference>
<gene>
    <name evidence="1" type="ORF">BJ138DRAFT_1168131</name>
</gene>
<evidence type="ECO:0000313" key="1">
    <source>
        <dbReference type="EMBL" id="KAH7903446.1"/>
    </source>
</evidence>
<protein>
    <submittedName>
        <fullName evidence="1">Uncharacterized protein</fullName>
    </submittedName>
</protein>
<proteinExistence type="predicted"/>
<keyword evidence="2" id="KW-1185">Reference proteome</keyword>
<evidence type="ECO:0000313" key="2">
    <source>
        <dbReference type="Proteomes" id="UP000790377"/>
    </source>
</evidence>
<organism evidence="1 2">
    <name type="scientific">Hygrophoropsis aurantiaca</name>
    <dbReference type="NCBI Taxonomy" id="72124"/>
    <lineage>
        <taxon>Eukaryota</taxon>
        <taxon>Fungi</taxon>
        <taxon>Dikarya</taxon>
        <taxon>Basidiomycota</taxon>
        <taxon>Agaricomycotina</taxon>
        <taxon>Agaricomycetes</taxon>
        <taxon>Agaricomycetidae</taxon>
        <taxon>Boletales</taxon>
        <taxon>Coniophorineae</taxon>
        <taxon>Hygrophoropsidaceae</taxon>
        <taxon>Hygrophoropsis</taxon>
    </lineage>
</organism>
<name>A0ACB7ZQT9_9AGAM</name>
<accession>A0ACB7ZQT9</accession>
<comment type="caution">
    <text evidence="1">The sequence shown here is derived from an EMBL/GenBank/DDBJ whole genome shotgun (WGS) entry which is preliminary data.</text>
</comment>
<dbReference type="Proteomes" id="UP000790377">
    <property type="component" value="Unassembled WGS sequence"/>
</dbReference>
<sequence>MRYIIEASLFHGSLLNRTVIIPSFVYARACEYPNAVCAAYFPMVNRGDAVDSDEWRKLPEEQQMGWRVPMSTMINITHLRRTQPFLLVSEYLLLHNLSADLEAKKYHQNPSVFDSGARGPPSLKDMKRRGDWNVSKGEYGTWNKKEKTDIYLNLQSALPKKGRQNVLGWDQARSILQNHGIVGISSDEGFEMKLRDNGWEVLYTYDGAIGMDFVKNVVNPIRQVAPRDSIRGYVEDYRRFDADVLLLKGEIHFERKPAGLRFTTTDSRDNFSRLVLFEIHPIDSVKRLSAAMDKAMTERNGGRMWMGAHMRRGDFVLYNWTMQAELGDHFQRIKTSLEYGRGVLCSMRNIGTLSPYDVPNVTVDRNQLQREVPDANDKIYLATDERDPGNLAYLSDHGAIMASDLITLEDRRQFGWPLLLTDVLGLVEQDLLARSSYFYAHAMSSFAGGVINVRAANGADPRTAKID</sequence>
<reference evidence="1" key="1">
    <citation type="journal article" date="2021" name="New Phytol.">
        <title>Evolutionary innovations through gain and loss of genes in the ectomycorrhizal Boletales.</title>
        <authorList>
            <person name="Wu G."/>
            <person name="Miyauchi S."/>
            <person name="Morin E."/>
            <person name="Kuo A."/>
            <person name="Drula E."/>
            <person name="Varga T."/>
            <person name="Kohler A."/>
            <person name="Feng B."/>
            <person name="Cao Y."/>
            <person name="Lipzen A."/>
            <person name="Daum C."/>
            <person name="Hundley H."/>
            <person name="Pangilinan J."/>
            <person name="Johnson J."/>
            <person name="Barry K."/>
            <person name="LaButti K."/>
            <person name="Ng V."/>
            <person name="Ahrendt S."/>
            <person name="Min B."/>
            <person name="Choi I.G."/>
            <person name="Park H."/>
            <person name="Plett J.M."/>
            <person name="Magnuson J."/>
            <person name="Spatafora J.W."/>
            <person name="Nagy L.G."/>
            <person name="Henrissat B."/>
            <person name="Grigoriev I.V."/>
            <person name="Yang Z.L."/>
            <person name="Xu J."/>
            <person name="Martin F.M."/>
        </authorList>
    </citation>
    <scope>NUCLEOTIDE SEQUENCE</scope>
    <source>
        <strain evidence="1">ATCC 28755</strain>
    </source>
</reference>